<keyword evidence="1" id="KW-1133">Transmembrane helix</keyword>
<sequence length="432" mass="49731">MADSTHHAPIVLDEHYTFPPLVRRNLFIAIGIGLLLFIAGILLLIYAPHEAAHGAEEGAAAGGEHHFRWQSRLWTNLWLNNVYFTGIAAIGIFFVAVQYVAYAGWSSGIKRIPEAFGNFLPITGVLMIIYFFLGGHDIFHWTHEYLYDTADPRYDEIIAGKKGFLNTPFYLFRMVFYFAAWYILYRLLRKESLQEDLTKDVRHYDKSIVLSAIFIVIFAVTSSTSAWDWVLSIDTHWFSTMFGWYVFASWFVAGLATITLTVVFLKEAGYLSIVNQNHLHDLGKFMFAFSIFWTYVWFAQFLLIYYANIPEETIYFIERLHGYNGTYKGLFFINIFINFLFPFLVLMTRDAKRHMIFLKIVSIVLLVGHWLDFYLMMMPGTVGENAGFGPLEIGIVMIYASAFILVVATTLSKAPLIAKNHPMLEESIHHEI</sequence>
<dbReference type="RefSeq" id="WP_302038348.1">
    <property type="nucleotide sequence ID" value="NZ_JAUKPO010000007.1"/>
</dbReference>
<dbReference type="PANTHER" id="PTHR43044:SF1">
    <property type="entry name" value="QUINOL:CYTOCHROME C OXIDOREDUCTASE QUINONE-BINDING SUBUNIT 2"/>
    <property type="match status" value="1"/>
</dbReference>
<organism evidence="2 3">
    <name type="scientific">Rhodocytophaga aerolata</name>
    <dbReference type="NCBI Taxonomy" id="455078"/>
    <lineage>
        <taxon>Bacteria</taxon>
        <taxon>Pseudomonadati</taxon>
        <taxon>Bacteroidota</taxon>
        <taxon>Cytophagia</taxon>
        <taxon>Cytophagales</taxon>
        <taxon>Rhodocytophagaceae</taxon>
        <taxon>Rhodocytophaga</taxon>
    </lineage>
</organism>
<evidence type="ECO:0000313" key="3">
    <source>
        <dbReference type="Proteomes" id="UP001168528"/>
    </source>
</evidence>
<reference evidence="2" key="1">
    <citation type="submission" date="2023-07" db="EMBL/GenBank/DDBJ databases">
        <title>The genome sequence of Rhodocytophaga aerolata KACC 12507.</title>
        <authorList>
            <person name="Zhang X."/>
        </authorList>
    </citation>
    <scope>NUCLEOTIDE SEQUENCE</scope>
    <source>
        <strain evidence="2">KACC 12507</strain>
    </source>
</reference>
<feature type="transmembrane region" description="Helical" evidence="1">
    <location>
        <begin position="242"/>
        <end position="265"/>
    </location>
</feature>
<feature type="transmembrane region" description="Helical" evidence="1">
    <location>
        <begin position="356"/>
        <end position="376"/>
    </location>
</feature>
<dbReference type="PANTHER" id="PTHR43044">
    <property type="match status" value="1"/>
</dbReference>
<dbReference type="Proteomes" id="UP001168528">
    <property type="component" value="Unassembled WGS sequence"/>
</dbReference>
<protein>
    <submittedName>
        <fullName evidence="2">Quinol:cytochrome C oxidoreductase</fullName>
    </submittedName>
</protein>
<feature type="transmembrane region" description="Helical" evidence="1">
    <location>
        <begin position="327"/>
        <end position="347"/>
    </location>
</feature>
<feature type="transmembrane region" description="Helical" evidence="1">
    <location>
        <begin position="170"/>
        <end position="188"/>
    </location>
</feature>
<feature type="transmembrane region" description="Helical" evidence="1">
    <location>
        <begin position="208"/>
        <end position="230"/>
    </location>
</feature>
<name>A0ABT8R6H2_9BACT</name>
<keyword evidence="1" id="KW-0472">Membrane</keyword>
<feature type="transmembrane region" description="Helical" evidence="1">
    <location>
        <begin position="82"/>
        <end position="103"/>
    </location>
</feature>
<feature type="transmembrane region" description="Helical" evidence="1">
    <location>
        <begin position="26"/>
        <end position="47"/>
    </location>
</feature>
<accession>A0ABT8R6H2</accession>
<evidence type="ECO:0000313" key="2">
    <source>
        <dbReference type="EMBL" id="MDO1447544.1"/>
    </source>
</evidence>
<comment type="caution">
    <text evidence="2">The sequence shown here is derived from an EMBL/GenBank/DDBJ whole genome shotgun (WGS) entry which is preliminary data.</text>
</comment>
<keyword evidence="3" id="KW-1185">Reference proteome</keyword>
<proteinExistence type="predicted"/>
<feature type="transmembrane region" description="Helical" evidence="1">
    <location>
        <begin position="388"/>
        <end position="411"/>
    </location>
</feature>
<feature type="transmembrane region" description="Helical" evidence="1">
    <location>
        <begin position="115"/>
        <end position="133"/>
    </location>
</feature>
<evidence type="ECO:0000256" key="1">
    <source>
        <dbReference type="SAM" id="Phobius"/>
    </source>
</evidence>
<dbReference type="EMBL" id="JAUKPO010000007">
    <property type="protein sequence ID" value="MDO1447544.1"/>
    <property type="molecule type" value="Genomic_DNA"/>
</dbReference>
<keyword evidence="1" id="KW-0812">Transmembrane</keyword>
<gene>
    <name evidence="2" type="ORF">Q0590_14845</name>
</gene>
<feature type="transmembrane region" description="Helical" evidence="1">
    <location>
        <begin position="285"/>
        <end position="307"/>
    </location>
</feature>